<comment type="caution">
    <text evidence="6">The sequence shown here is derived from an EMBL/GenBank/DDBJ whole genome shotgun (WGS) entry which is preliminary data.</text>
</comment>
<dbReference type="InterPro" id="IPR001965">
    <property type="entry name" value="Znf_PHD"/>
</dbReference>
<keyword evidence="2" id="KW-0677">Repeat</keyword>
<dbReference type="AlphaFoldDB" id="A0A8T2ASM9"/>
<gene>
    <name evidence="6" type="ORF">ISN45_Aa03g014120</name>
</gene>
<evidence type="ECO:0000256" key="3">
    <source>
        <dbReference type="ARBA" id="ARBA00022771"/>
    </source>
</evidence>
<dbReference type="PANTHER" id="PTHR32410:SF160">
    <property type="entry name" value="CYSTEINE_HISTIDINE-RICH C1 DOMAIN FAMILY PROTEIN"/>
    <property type="match status" value="1"/>
</dbReference>
<evidence type="ECO:0000313" key="6">
    <source>
        <dbReference type="EMBL" id="KAG7577108.1"/>
    </source>
</evidence>
<dbReference type="GO" id="GO:0008270">
    <property type="term" value="F:zinc ion binding"/>
    <property type="evidence" value="ECO:0007669"/>
    <property type="project" value="UniProtKB-KW"/>
</dbReference>
<reference evidence="6 7" key="1">
    <citation type="submission" date="2020-12" db="EMBL/GenBank/DDBJ databases">
        <title>Concerted genomic and epigenomic changes stabilize Arabidopsis allopolyploids.</title>
        <authorList>
            <person name="Chen Z."/>
        </authorList>
    </citation>
    <scope>NUCLEOTIDE SEQUENCE [LARGE SCALE GENOMIC DNA]</scope>
    <source>
        <strain evidence="6">Allo738</strain>
        <tissue evidence="6">Leaf</tissue>
    </source>
</reference>
<dbReference type="SMART" id="SM00249">
    <property type="entry name" value="PHD"/>
    <property type="match status" value="2"/>
</dbReference>
<dbReference type="Pfam" id="PF22926">
    <property type="entry name" value="C1-like_CT"/>
    <property type="match status" value="1"/>
</dbReference>
<accession>A0A8T2ASM9</accession>
<evidence type="ECO:0000259" key="5">
    <source>
        <dbReference type="SMART" id="SM00249"/>
    </source>
</evidence>
<dbReference type="InterPro" id="IPR054483">
    <property type="entry name" value="DC1-like_CT"/>
</dbReference>
<evidence type="ECO:0000256" key="2">
    <source>
        <dbReference type="ARBA" id="ARBA00022737"/>
    </source>
</evidence>
<dbReference type="Pfam" id="PF03107">
    <property type="entry name" value="C1_2"/>
    <property type="match status" value="3"/>
</dbReference>
<sequence>MYHKLKIGYGGYICIDKACGYVAHPNCATEDEVWDGRDVEGGAEEESSFEVDLAPLVEMDGRSIRHFSHDHDLMRFDVNCEEESGQVCQACILPIDFGHLLSCKGCDFALHDACASLPRKLEHGLHRHPLTLQINIKNTEDGFFICSACRQESCGFMYKCCQEDCGFKIDVKCASFVWPFNHIAHPAHPLLLKLVNHEYNCEGCNQRSAIVAHCSTCYFPMEFKCLTLPRLVKYKHDVHPLTLYCDKGFTMRFVRLPYWWCEVCEEEINVQKLFYICHDCNTTLHIECLMGKYPYLKHGHRIKVNGLKLEIASNNGVSRPICYTCHRICKDKLVFINGKDICFCSVDCVHSSTKDVENLT</sequence>
<keyword evidence="4" id="KW-0862">Zinc</keyword>
<evidence type="ECO:0000256" key="4">
    <source>
        <dbReference type="ARBA" id="ARBA00022833"/>
    </source>
</evidence>
<evidence type="ECO:0000256" key="1">
    <source>
        <dbReference type="ARBA" id="ARBA00022723"/>
    </source>
</evidence>
<dbReference type="InterPro" id="IPR053192">
    <property type="entry name" value="Vacuole_Formation_Reg"/>
</dbReference>
<dbReference type="PROSITE" id="PS01359">
    <property type="entry name" value="ZF_PHD_1"/>
    <property type="match status" value="1"/>
</dbReference>
<dbReference type="Proteomes" id="UP000694240">
    <property type="component" value="Chromosome 8"/>
</dbReference>
<dbReference type="InterPro" id="IPR019786">
    <property type="entry name" value="Zinc_finger_PHD-type_CS"/>
</dbReference>
<protein>
    <submittedName>
        <fullName evidence="6">Zinc finger PHD-type</fullName>
    </submittedName>
</protein>
<keyword evidence="1" id="KW-0479">Metal-binding</keyword>
<feature type="domain" description="Zinc finger PHD-type" evidence="5">
    <location>
        <begin position="87"/>
        <end position="150"/>
    </location>
</feature>
<dbReference type="PANTHER" id="PTHR32410">
    <property type="entry name" value="CYSTEINE/HISTIDINE-RICH C1 DOMAIN FAMILY PROTEIN"/>
    <property type="match status" value="1"/>
</dbReference>
<keyword evidence="3" id="KW-0863">Zinc-finger</keyword>
<organism evidence="6 7">
    <name type="scientific">Arabidopsis thaliana x Arabidopsis arenosa</name>
    <dbReference type="NCBI Taxonomy" id="1240361"/>
    <lineage>
        <taxon>Eukaryota</taxon>
        <taxon>Viridiplantae</taxon>
        <taxon>Streptophyta</taxon>
        <taxon>Embryophyta</taxon>
        <taxon>Tracheophyta</taxon>
        <taxon>Spermatophyta</taxon>
        <taxon>Magnoliopsida</taxon>
        <taxon>eudicotyledons</taxon>
        <taxon>Gunneridae</taxon>
        <taxon>Pentapetalae</taxon>
        <taxon>rosids</taxon>
        <taxon>malvids</taxon>
        <taxon>Brassicales</taxon>
        <taxon>Brassicaceae</taxon>
        <taxon>Camelineae</taxon>
        <taxon>Arabidopsis</taxon>
    </lineage>
</organism>
<proteinExistence type="predicted"/>
<dbReference type="EMBL" id="JAEFBK010000008">
    <property type="protein sequence ID" value="KAG7577108.1"/>
    <property type="molecule type" value="Genomic_DNA"/>
</dbReference>
<evidence type="ECO:0000313" key="7">
    <source>
        <dbReference type="Proteomes" id="UP000694240"/>
    </source>
</evidence>
<dbReference type="InterPro" id="IPR004146">
    <property type="entry name" value="DC1"/>
</dbReference>
<name>A0A8T2ASM9_9BRAS</name>
<keyword evidence="7" id="KW-1185">Reference proteome</keyword>
<feature type="domain" description="Zinc finger PHD-type" evidence="5">
    <location>
        <begin position="260"/>
        <end position="326"/>
    </location>
</feature>